<accession>T0RPG5</accession>
<evidence type="ECO:0000313" key="3">
    <source>
        <dbReference type="Proteomes" id="UP000030762"/>
    </source>
</evidence>
<keyword evidence="3" id="KW-1185">Reference proteome</keyword>
<dbReference type="VEuPathDB" id="FungiDB:SDRG_10467"/>
<dbReference type="STRING" id="1156394.T0RPG5"/>
<organism evidence="2 3">
    <name type="scientific">Saprolegnia diclina (strain VS20)</name>
    <dbReference type="NCBI Taxonomy" id="1156394"/>
    <lineage>
        <taxon>Eukaryota</taxon>
        <taxon>Sar</taxon>
        <taxon>Stramenopiles</taxon>
        <taxon>Oomycota</taxon>
        <taxon>Saprolegniomycetes</taxon>
        <taxon>Saprolegniales</taxon>
        <taxon>Saprolegniaceae</taxon>
        <taxon>Saprolegnia</taxon>
    </lineage>
</organism>
<dbReference type="OMA" id="ECKVNGC"/>
<proteinExistence type="predicted"/>
<dbReference type="InParanoid" id="T0RPG5"/>
<dbReference type="EMBL" id="JH767166">
    <property type="protein sequence ID" value="EQC31952.1"/>
    <property type="molecule type" value="Genomic_DNA"/>
</dbReference>
<protein>
    <recommendedName>
        <fullName evidence="1">WRKY19-like zinc finger domain-containing protein</fullName>
    </recommendedName>
</protein>
<dbReference type="PANTHER" id="PTHR31827:SF1">
    <property type="entry name" value="EMB|CAB89363.1"/>
    <property type="match status" value="1"/>
</dbReference>
<dbReference type="PANTHER" id="PTHR31827">
    <property type="entry name" value="EMB|CAB89363.1"/>
    <property type="match status" value="1"/>
</dbReference>
<dbReference type="GeneID" id="19951194"/>
<reference evidence="2 3" key="1">
    <citation type="submission" date="2012-04" db="EMBL/GenBank/DDBJ databases">
        <title>The Genome Sequence of Saprolegnia declina VS20.</title>
        <authorList>
            <consortium name="The Broad Institute Genome Sequencing Platform"/>
            <person name="Russ C."/>
            <person name="Nusbaum C."/>
            <person name="Tyler B."/>
            <person name="van West P."/>
            <person name="Dieguez-Uribeondo J."/>
            <person name="de Bruijn I."/>
            <person name="Tripathy S."/>
            <person name="Jiang R."/>
            <person name="Young S.K."/>
            <person name="Zeng Q."/>
            <person name="Gargeya S."/>
            <person name="Fitzgerald M."/>
            <person name="Haas B."/>
            <person name="Abouelleil A."/>
            <person name="Alvarado L."/>
            <person name="Arachchi H.M."/>
            <person name="Berlin A."/>
            <person name="Chapman S.B."/>
            <person name="Goldberg J."/>
            <person name="Griggs A."/>
            <person name="Gujja S."/>
            <person name="Hansen M."/>
            <person name="Howarth C."/>
            <person name="Imamovic A."/>
            <person name="Larimer J."/>
            <person name="McCowen C."/>
            <person name="Montmayeur A."/>
            <person name="Murphy C."/>
            <person name="Neiman D."/>
            <person name="Pearson M."/>
            <person name="Priest M."/>
            <person name="Roberts A."/>
            <person name="Saif S."/>
            <person name="Shea T."/>
            <person name="Sisk P."/>
            <person name="Sykes S."/>
            <person name="Wortman J."/>
            <person name="Nusbaum C."/>
            <person name="Birren B."/>
        </authorList>
    </citation>
    <scope>NUCLEOTIDE SEQUENCE [LARGE SCALE GENOMIC DNA]</scope>
    <source>
        <strain evidence="2 3">VS20</strain>
    </source>
</reference>
<dbReference type="Proteomes" id="UP000030762">
    <property type="component" value="Unassembled WGS sequence"/>
</dbReference>
<evidence type="ECO:0000313" key="2">
    <source>
        <dbReference type="EMBL" id="EQC31952.1"/>
    </source>
</evidence>
<dbReference type="AlphaFoldDB" id="T0RPG5"/>
<name>T0RPG5_SAPDV</name>
<dbReference type="eggNOG" id="ENOG502RXH5">
    <property type="taxonomic scope" value="Eukaryota"/>
</dbReference>
<evidence type="ECO:0000259" key="1">
    <source>
        <dbReference type="Pfam" id="PF24906"/>
    </source>
</evidence>
<sequence>MAQTISDGDVSLYWGDALDSVDMADVLASALLVASDADQLPDISEASLLDLLTDDTTDLSMLLDFEKTPDELHMQWTSSVEAKASTRPRKLCSHPGCGKTARVKGHCTAHGGRRSCNEPGCTKVPQVGAKCSNHGGFTNCTVEGCQKRAQSKGLCKTHGGGMRCHADGCTKVVTSNGRCRAHGGGAKCSVATCEKWAQRRGFCTLHAKQMQT</sequence>
<feature type="domain" description="WRKY19-like zinc finger" evidence="1">
    <location>
        <begin position="140"/>
        <end position="160"/>
    </location>
</feature>
<gene>
    <name evidence="2" type="ORF">SDRG_10467</name>
</gene>
<dbReference type="Pfam" id="PF24906">
    <property type="entry name" value="Zf_WRKY19"/>
    <property type="match status" value="1"/>
</dbReference>
<dbReference type="OrthoDB" id="78581at2759"/>
<dbReference type="InterPro" id="IPR056866">
    <property type="entry name" value="Znf_WRKY19"/>
</dbReference>
<dbReference type="RefSeq" id="XP_008614680.1">
    <property type="nucleotide sequence ID" value="XM_008616458.1"/>
</dbReference>